<proteinExistence type="predicted"/>
<sequence>MSSARWRRSCIRRCLTPRTGWSVRLRRFILKPPARTKRSAASKQGAVQAILTTKAAEAETRGLAPAEAMWLHDLLAEHIDVFREDLGDDPPVKVDPLK</sequence>
<reference evidence="1 2" key="1">
    <citation type="submission" date="2018-08" db="EMBL/GenBank/DDBJ databases">
        <title>Aphanomyces genome sequencing and annotation.</title>
        <authorList>
            <person name="Minardi D."/>
            <person name="Oidtmann B."/>
            <person name="Van Der Giezen M."/>
            <person name="Studholme D.J."/>
        </authorList>
    </citation>
    <scope>NUCLEOTIDE SEQUENCE [LARGE SCALE GENOMIC DNA]</scope>
    <source>
        <strain evidence="1 2">Sv</strain>
    </source>
</reference>
<comment type="caution">
    <text evidence="1">The sequence shown here is derived from an EMBL/GenBank/DDBJ whole genome shotgun (WGS) entry which is preliminary data.</text>
</comment>
<dbReference type="Proteomes" id="UP000285712">
    <property type="component" value="Unassembled WGS sequence"/>
</dbReference>
<gene>
    <name evidence="1" type="ORF">DYB35_012048</name>
</gene>
<accession>A0A418DV58</accession>
<evidence type="ECO:0000313" key="1">
    <source>
        <dbReference type="EMBL" id="RHZ00476.1"/>
    </source>
</evidence>
<dbReference type="AlphaFoldDB" id="A0A418DV58"/>
<name>A0A418DV58_APHAT</name>
<feature type="non-terminal residue" evidence="1">
    <location>
        <position position="98"/>
    </location>
</feature>
<organism evidence="1 2">
    <name type="scientific">Aphanomyces astaci</name>
    <name type="common">Crayfish plague agent</name>
    <dbReference type="NCBI Taxonomy" id="112090"/>
    <lineage>
        <taxon>Eukaryota</taxon>
        <taxon>Sar</taxon>
        <taxon>Stramenopiles</taxon>
        <taxon>Oomycota</taxon>
        <taxon>Saprolegniomycetes</taxon>
        <taxon>Saprolegniales</taxon>
        <taxon>Verrucalvaceae</taxon>
        <taxon>Aphanomyces</taxon>
    </lineage>
</organism>
<evidence type="ECO:0000313" key="2">
    <source>
        <dbReference type="Proteomes" id="UP000285712"/>
    </source>
</evidence>
<dbReference type="EMBL" id="QUTG01001069">
    <property type="protein sequence ID" value="RHZ00476.1"/>
    <property type="molecule type" value="Genomic_DNA"/>
</dbReference>
<protein>
    <submittedName>
        <fullName evidence="1">Uncharacterized protein</fullName>
    </submittedName>
</protein>